<protein>
    <submittedName>
        <fullName evidence="1">Uncharacterized protein</fullName>
    </submittedName>
</protein>
<accession>A0ABQ0B9I4</accession>
<evidence type="ECO:0000313" key="2">
    <source>
        <dbReference type="Proteomes" id="UP001600943"/>
    </source>
</evidence>
<name>A0ABQ0B9I4_9FIRM</name>
<sequence>MNNPNLKGMDPEKLKMLNNIANQGSQKGMNELMPFLMSAVSQNKNQPGGLDFSRQEMDTIIEVLKMGKSPEEVSRINRMMQIVKMMH</sequence>
<reference evidence="1 2" key="1">
    <citation type="submission" date="2024-04" db="EMBL/GenBank/DDBJ databases">
        <title>Defined microbial consortia suppress multidrug-resistant proinflammatory Enterobacteriaceae via ecological control.</title>
        <authorList>
            <person name="Furuichi M."/>
            <person name="Kawaguchi T."/>
            <person name="Pust M."/>
            <person name="Yasuma K."/>
            <person name="Plichta D."/>
            <person name="Hasegawa N."/>
            <person name="Ohya T."/>
            <person name="Bhattarai S."/>
            <person name="Sasajima S."/>
            <person name="Aoto Y."/>
            <person name="Tuganbaev T."/>
            <person name="Yaginuma M."/>
            <person name="Ueda M."/>
            <person name="Okahashi N."/>
            <person name="Amafuji K."/>
            <person name="Kiridooshi Y."/>
            <person name="Sugita K."/>
            <person name="Strazar M."/>
            <person name="Skelly A."/>
            <person name="Suda W."/>
            <person name="Hattori M."/>
            <person name="Nakamoto N."/>
            <person name="Caballero S."/>
            <person name="Norman J."/>
            <person name="Olle B."/>
            <person name="Tanoue T."/>
            <person name="Arita M."/>
            <person name="Bucci V."/>
            <person name="Atarashi K."/>
            <person name="Xavier R."/>
            <person name="Honda K."/>
        </authorList>
    </citation>
    <scope>NUCLEOTIDE SEQUENCE [LARGE SCALE GENOMIC DNA]</scope>
    <source>
        <strain evidence="2">k04-0078-D8-1</strain>
    </source>
</reference>
<evidence type="ECO:0000313" key="1">
    <source>
        <dbReference type="EMBL" id="GAA6408117.1"/>
    </source>
</evidence>
<organism evidence="1 2">
    <name type="scientific">Blautia hominis</name>
    <dbReference type="NCBI Taxonomy" id="2025493"/>
    <lineage>
        <taxon>Bacteria</taxon>
        <taxon>Bacillati</taxon>
        <taxon>Bacillota</taxon>
        <taxon>Clostridia</taxon>
        <taxon>Lachnospirales</taxon>
        <taxon>Lachnospiraceae</taxon>
        <taxon>Blautia</taxon>
    </lineage>
</organism>
<keyword evidence="2" id="KW-1185">Reference proteome</keyword>
<dbReference type="Proteomes" id="UP001600943">
    <property type="component" value="Unassembled WGS sequence"/>
</dbReference>
<comment type="caution">
    <text evidence="1">The sequence shown here is derived from an EMBL/GenBank/DDBJ whole genome shotgun (WGS) entry which is preliminary data.</text>
</comment>
<proteinExistence type="predicted"/>
<gene>
    <name evidence="1" type="ORF">K040078D81_22340</name>
</gene>
<dbReference type="EMBL" id="BAABYW010000001">
    <property type="protein sequence ID" value="GAA6408117.1"/>
    <property type="molecule type" value="Genomic_DNA"/>
</dbReference>